<comment type="caution">
    <text evidence="2">The sequence shown here is derived from an EMBL/GenBank/DDBJ whole genome shotgun (WGS) entry which is preliminary data.</text>
</comment>
<gene>
    <name evidence="2" type="ORF">ITJ42_09755</name>
</gene>
<dbReference type="RefSeq" id="WP_194675261.1">
    <property type="nucleotide sequence ID" value="NZ_JADKRP010000001.1"/>
</dbReference>
<dbReference type="SUPFAM" id="SSF56601">
    <property type="entry name" value="beta-lactamase/transpeptidase-like"/>
    <property type="match status" value="1"/>
</dbReference>
<dbReference type="PANTHER" id="PTHR43319:SF3">
    <property type="entry name" value="BETA-LACTAMASE-RELATED DOMAIN-CONTAINING PROTEIN"/>
    <property type="match status" value="1"/>
</dbReference>
<proteinExistence type="predicted"/>
<dbReference type="Gene3D" id="3.40.710.10">
    <property type="entry name" value="DD-peptidase/beta-lactamase superfamily"/>
    <property type="match status" value="1"/>
</dbReference>
<evidence type="ECO:0000313" key="3">
    <source>
        <dbReference type="Proteomes" id="UP000634579"/>
    </source>
</evidence>
<dbReference type="InterPro" id="IPR001466">
    <property type="entry name" value="Beta-lactam-related"/>
</dbReference>
<dbReference type="AlphaFoldDB" id="A0A8I0SAX8"/>
<dbReference type="EMBL" id="JADKRP010000001">
    <property type="protein sequence ID" value="MBF4631496.1"/>
    <property type="molecule type" value="Genomic_DNA"/>
</dbReference>
<feature type="domain" description="Beta-lactamase-related" evidence="1">
    <location>
        <begin position="29"/>
        <end position="392"/>
    </location>
</feature>
<keyword evidence="3" id="KW-1185">Reference proteome</keyword>
<sequence length="403" mass="42131">MTGAGAGVGAGTRVDGVVGWVAPGFEGVRRAFADAVASDVGTGAALSIRHRGDVVVDLAGGVADDVTGRVWGLDTPSVLFSATKGVMSILVARLVQDGRLRYDQPVAELWPEYARAGKAGTRVADALAHRAGLAAPREDWTLADLVDWDRATPLVAAEEPRWVPGTAWAYHAITHGWLTGEIVRRVTGLMPGAWFRELATGPLGVDAWIGIPPEAGERVARMRVGTTLRELTSRQRAEVAAGGSDLPLRALTLGGALPLELVGDDAGFSRADVQAAEVPGAGGIGTAHALAAVWSAVVVETAGVRLLDDDTIRLATRPVSGGDEPPAFDVPRPWPRWGMGFQLDSAARRYLGSGSLGHDGAGGQVAFADVEHRVGFAFLTNRMEADDDRGTRIVDALRVALAG</sequence>
<dbReference type="InterPro" id="IPR012338">
    <property type="entry name" value="Beta-lactam/transpept-like"/>
</dbReference>
<dbReference type="Proteomes" id="UP000634579">
    <property type="component" value="Unassembled WGS sequence"/>
</dbReference>
<reference evidence="2 3" key="1">
    <citation type="submission" date="2020-10" db="EMBL/GenBank/DDBJ databases">
        <title>Draft genome sequences of plant-associated actinobacteria.</title>
        <authorList>
            <person name="Tarlachkov S.V."/>
            <person name="Starodumova I.P."/>
            <person name="Dorofeeva L.V."/>
            <person name="Prisyazhnaya N.V."/>
            <person name="Roubtsova T.V."/>
            <person name="Chizhov V.N."/>
            <person name="Nadler S.A."/>
            <person name="Subbotin S.A."/>
            <person name="Evtushenko L.I."/>
        </authorList>
    </citation>
    <scope>NUCLEOTIDE SEQUENCE [LARGE SCALE GENOMIC DNA]</scope>
    <source>
        <strain evidence="2 3">VKM Ac-2886</strain>
    </source>
</reference>
<dbReference type="PANTHER" id="PTHR43319">
    <property type="entry name" value="BETA-LACTAMASE-RELATED"/>
    <property type="match status" value="1"/>
</dbReference>
<dbReference type="Pfam" id="PF00144">
    <property type="entry name" value="Beta-lactamase"/>
    <property type="match status" value="1"/>
</dbReference>
<dbReference type="InterPro" id="IPR052907">
    <property type="entry name" value="Beta-lactamase/esterase"/>
</dbReference>
<evidence type="ECO:0000313" key="2">
    <source>
        <dbReference type="EMBL" id="MBF4631496.1"/>
    </source>
</evidence>
<organism evidence="2 3">
    <name type="scientific">Clavibacter phaseoli</name>
    <dbReference type="NCBI Taxonomy" id="1734031"/>
    <lineage>
        <taxon>Bacteria</taxon>
        <taxon>Bacillati</taxon>
        <taxon>Actinomycetota</taxon>
        <taxon>Actinomycetes</taxon>
        <taxon>Micrococcales</taxon>
        <taxon>Microbacteriaceae</taxon>
        <taxon>Clavibacter</taxon>
    </lineage>
</organism>
<evidence type="ECO:0000259" key="1">
    <source>
        <dbReference type="Pfam" id="PF00144"/>
    </source>
</evidence>
<accession>A0A8I0SAX8</accession>
<name>A0A8I0SAX8_9MICO</name>
<protein>
    <submittedName>
        <fullName evidence="2">Beta-lactamase family protein</fullName>
    </submittedName>
</protein>